<dbReference type="InterPro" id="IPR025166">
    <property type="entry name" value="Integrase_DNA_bind_dom"/>
</dbReference>
<proteinExistence type="inferred from homology"/>
<dbReference type="PANTHER" id="PTHR30629:SF2">
    <property type="entry name" value="PROPHAGE INTEGRASE INTS-RELATED"/>
    <property type="match status" value="1"/>
</dbReference>
<dbReference type="Pfam" id="PF22022">
    <property type="entry name" value="Phage_int_M"/>
    <property type="match status" value="1"/>
</dbReference>
<dbReference type="GO" id="GO:0015074">
    <property type="term" value="P:DNA integration"/>
    <property type="evidence" value="ECO:0007669"/>
    <property type="project" value="UniProtKB-KW"/>
</dbReference>
<comment type="similarity">
    <text evidence="1">Belongs to the 'phage' integrase family.</text>
</comment>
<dbReference type="InterPro" id="IPR010998">
    <property type="entry name" value="Integrase_recombinase_N"/>
</dbReference>
<evidence type="ECO:0000256" key="6">
    <source>
        <dbReference type="SAM" id="MobiDB-lite"/>
    </source>
</evidence>
<evidence type="ECO:0000256" key="5">
    <source>
        <dbReference type="PROSITE-ProRule" id="PRU01248"/>
    </source>
</evidence>
<dbReference type="InterPro" id="IPR053876">
    <property type="entry name" value="Phage_int_M"/>
</dbReference>
<dbReference type="CDD" id="cd00801">
    <property type="entry name" value="INT_P4_C"/>
    <property type="match status" value="1"/>
</dbReference>
<gene>
    <name evidence="9" type="ORF">E2493_02995</name>
</gene>
<dbReference type="PROSITE" id="PS51900">
    <property type="entry name" value="CB"/>
    <property type="match status" value="1"/>
</dbReference>
<comment type="caution">
    <text evidence="9">The sequence shown here is derived from an EMBL/GenBank/DDBJ whole genome shotgun (WGS) entry which is preliminary data.</text>
</comment>
<dbReference type="Pfam" id="PF13356">
    <property type="entry name" value="Arm-DNA-bind_3"/>
    <property type="match status" value="1"/>
</dbReference>
<evidence type="ECO:0000256" key="4">
    <source>
        <dbReference type="ARBA" id="ARBA00023172"/>
    </source>
</evidence>
<sequence length="434" mass="49212">MLKDLECRQAKPRDRAYKLADSGGLFLHIAPSGRRTWRFRFWIEGKEQLLVLGTYPDVGLTRARDLRDGARGEIRAGGDPRRKSEVPKEADPSLTFEAFARRWHALQKSRWRPVHADDVLHSMERDLFPAIGHLDINAVEEPALLAALRKVEERGAIETAHRLRQRAERVFRFARASGSKNDNPAAVVREALARQPKKRRWPAIVDIEELRRFVALIDGAGASPVTRLASRFLALTAQRPGMVRGAAWQEMQGIDWEGSRGGEDDARWVVPAERMKQEMDLREDEAFDHVIPLAPAAVEVLRTVRALTGGGPLIFPSTTDAASPISENAIGYLYNREGYKGRHVPHGWRSSFSTIMNERVERRHPGEDRLIIDRLIIDLMLAHRPSGMSSAEFRYNRSAYMPRRREIACDWAALLLEGAAPASRLLEGRRRRRA</sequence>
<dbReference type="InterPro" id="IPR038488">
    <property type="entry name" value="Integrase_DNA-bd_sf"/>
</dbReference>
<protein>
    <submittedName>
        <fullName evidence="9">DUF4102 domain-containing protein</fullName>
    </submittedName>
</protein>
<evidence type="ECO:0000313" key="10">
    <source>
        <dbReference type="Proteomes" id="UP000298213"/>
    </source>
</evidence>
<dbReference type="AlphaFoldDB" id="A0A4Y8ZWH2"/>
<dbReference type="Gene3D" id="3.30.160.390">
    <property type="entry name" value="Integrase, DNA-binding domain"/>
    <property type="match status" value="1"/>
</dbReference>
<dbReference type="InterPro" id="IPR050808">
    <property type="entry name" value="Phage_Integrase"/>
</dbReference>
<dbReference type="InterPro" id="IPR011010">
    <property type="entry name" value="DNA_brk_join_enz"/>
</dbReference>
<feature type="region of interest" description="Disordered" evidence="6">
    <location>
        <begin position="71"/>
        <end position="90"/>
    </location>
</feature>
<evidence type="ECO:0000256" key="2">
    <source>
        <dbReference type="ARBA" id="ARBA00022908"/>
    </source>
</evidence>
<dbReference type="Proteomes" id="UP000298213">
    <property type="component" value="Unassembled WGS sequence"/>
</dbReference>
<feature type="domain" description="Core-binding (CB)" evidence="8">
    <location>
        <begin position="94"/>
        <end position="175"/>
    </location>
</feature>
<keyword evidence="10" id="KW-1185">Reference proteome</keyword>
<dbReference type="SUPFAM" id="SSF56349">
    <property type="entry name" value="DNA breaking-rejoining enzymes"/>
    <property type="match status" value="1"/>
</dbReference>
<dbReference type="GO" id="GO:0003677">
    <property type="term" value="F:DNA binding"/>
    <property type="evidence" value="ECO:0007669"/>
    <property type="project" value="UniProtKB-UniRule"/>
</dbReference>
<dbReference type="OrthoDB" id="7388552at2"/>
<dbReference type="Gene3D" id="1.10.443.10">
    <property type="entry name" value="Intergrase catalytic core"/>
    <property type="match status" value="1"/>
</dbReference>
<dbReference type="Gene3D" id="1.10.150.130">
    <property type="match status" value="1"/>
</dbReference>
<keyword evidence="2" id="KW-0229">DNA integration</keyword>
<evidence type="ECO:0000259" key="8">
    <source>
        <dbReference type="PROSITE" id="PS51900"/>
    </source>
</evidence>
<evidence type="ECO:0000259" key="7">
    <source>
        <dbReference type="PROSITE" id="PS51898"/>
    </source>
</evidence>
<keyword evidence="3 5" id="KW-0238">DNA-binding</keyword>
<evidence type="ECO:0000256" key="1">
    <source>
        <dbReference type="ARBA" id="ARBA00008857"/>
    </source>
</evidence>
<dbReference type="PROSITE" id="PS51898">
    <property type="entry name" value="TYR_RECOMBINASE"/>
    <property type="match status" value="1"/>
</dbReference>
<dbReference type="RefSeq" id="WP_135083567.1">
    <property type="nucleotide sequence ID" value="NZ_SPDV01000003.1"/>
</dbReference>
<dbReference type="EMBL" id="SPDV01000003">
    <property type="protein sequence ID" value="TFI59817.1"/>
    <property type="molecule type" value="Genomic_DNA"/>
</dbReference>
<dbReference type="InterPro" id="IPR044068">
    <property type="entry name" value="CB"/>
</dbReference>
<evidence type="ECO:0000313" key="9">
    <source>
        <dbReference type="EMBL" id="TFI59817.1"/>
    </source>
</evidence>
<dbReference type="GO" id="GO:0006310">
    <property type="term" value="P:DNA recombination"/>
    <property type="evidence" value="ECO:0007669"/>
    <property type="project" value="UniProtKB-KW"/>
</dbReference>
<reference evidence="9 10" key="1">
    <citation type="submission" date="2019-03" db="EMBL/GenBank/DDBJ databases">
        <title>Genome sequence of Sphingomonas sp. 17J27-24.</title>
        <authorList>
            <person name="Kim M."/>
            <person name="Maeng S."/>
            <person name="Sathiyaraj S."/>
        </authorList>
    </citation>
    <scope>NUCLEOTIDE SEQUENCE [LARGE SCALE GENOMIC DNA]</scope>
    <source>
        <strain evidence="9 10">17J27-24</strain>
    </source>
</reference>
<evidence type="ECO:0000256" key="3">
    <source>
        <dbReference type="ARBA" id="ARBA00023125"/>
    </source>
</evidence>
<organism evidence="9 10">
    <name type="scientific">Sphingomonas parva</name>
    <dbReference type="NCBI Taxonomy" id="2555898"/>
    <lineage>
        <taxon>Bacteria</taxon>
        <taxon>Pseudomonadati</taxon>
        <taxon>Pseudomonadota</taxon>
        <taxon>Alphaproteobacteria</taxon>
        <taxon>Sphingomonadales</taxon>
        <taxon>Sphingomonadaceae</taxon>
        <taxon>Sphingomonas</taxon>
    </lineage>
</organism>
<name>A0A4Y8ZWH2_9SPHN</name>
<dbReference type="InterPro" id="IPR002104">
    <property type="entry name" value="Integrase_catalytic"/>
</dbReference>
<feature type="domain" description="Tyr recombinase" evidence="7">
    <location>
        <begin position="200"/>
        <end position="409"/>
    </location>
</feature>
<dbReference type="PANTHER" id="PTHR30629">
    <property type="entry name" value="PROPHAGE INTEGRASE"/>
    <property type="match status" value="1"/>
</dbReference>
<accession>A0A4Y8ZWH2</accession>
<keyword evidence="4" id="KW-0233">DNA recombination</keyword>
<dbReference type="InterPro" id="IPR013762">
    <property type="entry name" value="Integrase-like_cat_sf"/>
</dbReference>